<evidence type="ECO:0000256" key="10">
    <source>
        <dbReference type="ARBA" id="ARBA00022692"/>
    </source>
</evidence>
<evidence type="ECO:0000256" key="2">
    <source>
        <dbReference type="ARBA" id="ARBA00004651"/>
    </source>
</evidence>
<comment type="function">
    <text evidence="14 19">Joins adenosylcobinamide-GDP and alpha-ribazole to generate adenosylcobalamin (Ado-cobalamin). Also synthesizes adenosylcobalamin 5'-phosphate from adenosylcobinamide-GDP and alpha-ribazole 5'-phosphate.</text>
</comment>
<feature type="transmembrane region" description="Helical" evidence="19">
    <location>
        <begin position="32"/>
        <end position="53"/>
    </location>
</feature>
<evidence type="ECO:0000256" key="16">
    <source>
        <dbReference type="ARBA" id="ARBA00032853"/>
    </source>
</evidence>
<dbReference type="InterPro" id="IPR003805">
    <property type="entry name" value="CobS"/>
</dbReference>
<keyword evidence="12 19" id="KW-1133">Transmembrane helix</keyword>
<dbReference type="EMBL" id="ONZF01000002">
    <property type="protein sequence ID" value="SPJ23419.1"/>
    <property type="molecule type" value="Genomic_DNA"/>
</dbReference>
<evidence type="ECO:0000313" key="21">
    <source>
        <dbReference type="Proteomes" id="UP000244912"/>
    </source>
</evidence>
<evidence type="ECO:0000256" key="14">
    <source>
        <dbReference type="ARBA" id="ARBA00025228"/>
    </source>
</evidence>
<feature type="transmembrane region" description="Helical" evidence="19">
    <location>
        <begin position="188"/>
        <end position="205"/>
    </location>
</feature>
<dbReference type="GO" id="GO:0008818">
    <property type="term" value="F:cobalamin 5'-phosphate synthase activity"/>
    <property type="evidence" value="ECO:0007669"/>
    <property type="project" value="UniProtKB-UniRule"/>
</dbReference>
<dbReference type="GO" id="GO:0051073">
    <property type="term" value="F:adenosylcobinamide-GDP ribazoletransferase activity"/>
    <property type="evidence" value="ECO:0007669"/>
    <property type="project" value="UniProtKB-UniRule"/>
</dbReference>
<organism evidence="20 21">
    <name type="scientific">Palleronia abyssalis</name>
    <dbReference type="NCBI Taxonomy" id="1501240"/>
    <lineage>
        <taxon>Bacteria</taxon>
        <taxon>Pseudomonadati</taxon>
        <taxon>Pseudomonadota</taxon>
        <taxon>Alphaproteobacteria</taxon>
        <taxon>Rhodobacterales</taxon>
        <taxon>Roseobacteraceae</taxon>
        <taxon>Palleronia</taxon>
    </lineage>
</organism>
<evidence type="ECO:0000256" key="15">
    <source>
        <dbReference type="ARBA" id="ARBA00032605"/>
    </source>
</evidence>
<dbReference type="AlphaFoldDB" id="A0A2R8BTB5"/>
<comment type="catalytic activity">
    <reaction evidence="17 19">
        <text>alpha-ribazole + adenosylcob(III)inamide-GDP = adenosylcob(III)alamin + GMP + H(+)</text>
        <dbReference type="Rhea" id="RHEA:16049"/>
        <dbReference type="ChEBI" id="CHEBI:10329"/>
        <dbReference type="ChEBI" id="CHEBI:15378"/>
        <dbReference type="ChEBI" id="CHEBI:18408"/>
        <dbReference type="ChEBI" id="CHEBI:58115"/>
        <dbReference type="ChEBI" id="CHEBI:60487"/>
        <dbReference type="EC" id="2.7.8.26"/>
    </reaction>
</comment>
<feature type="transmembrane region" description="Helical" evidence="19">
    <location>
        <begin position="105"/>
        <end position="124"/>
    </location>
</feature>
<gene>
    <name evidence="20" type="primary">cobV</name>
    <name evidence="19" type="synonym">cobS</name>
    <name evidence="20" type="ORF">PAA8504_01230</name>
</gene>
<feature type="transmembrane region" description="Helical" evidence="19">
    <location>
        <begin position="59"/>
        <end position="84"/>
    </location>
</feature>
<evidence type="ECO:0000256" key="18">
    <source>
        <dbReference type="ARBA" id="ARBA00049504"/>
    </source>
</evidence>
<dbReference type="UniPathway" id="UPA00148">
    <property type="reaction ID" value="UER00238"/>
</dbReference>
<proteinExistence type="inferred from homology"/>
<dbReference type="PANTHER" id="PTHR34148:SF1">
    <property type="entry name" value="ADENOSYLCOBINAMIDE-GDP RIBAZOLETRANSFERASE"/>
    <property type="match status" value="1"/>
</dbReference>
<evidence type="ECO:0000256" key="17">
    <source>
        <dbReference type="ARBA" id="ARBA00048623"/>
    </source>
</evidence>
<dbReference type="GO" id="GO:0009236">
    <property type="term" value="P:cobalamin biosynthetic process"/>
    <property type="evidence" value="ECO:0007669"/>
    <property type="project" value="UniProtKB-UniRule"/>
</dbReference>
<evidence type="ECO:0000256" key="5">
    <source>
        <dbReference type="ARBA" id="ARBA00013200"/>
    </source>
</evidence>
<keyword evidence="10 19" id="KW-0812">Transmembrane</keyword>
<comment type="subcellular location">
    <subcellularLocation>
        <location evidence="2 19">Cell membrane</location>
        <topology evidence="2 19">Multi-pass membrane protein</topology>
    </subcellularLocation>
</comment>
<accession>A0A2R8BTB5</accession>
<name>A0A2R8BTB5_9RHOB</name>
<dbReference type="RefSeq" id="WP_245897535.1">
    <property type="nucleotide sequence ID" value="NZ_ONZF01000002.1"/>
</dbReference>
<dbReference type="EC" id="2.7.8.26" evidence="5 19"/>
<evidence type="ECO:0000256" key="13">
    <source>
        <dbReference type="ARBA" id="ARBA00023136"/>
    </source>
</evidence>
<evidence type="ECO:0000256" key="4">
    <source>
        <dbReference type="ARBA" id="ARBA00010561"/>
    </source>
</evidence>
<evidence type="ECO:0000256" key="9">
    <source>
        <dbReference type="ARBA" id="ARBA00022679"/>
    </source>
</evidence>
<comment type="catalytic activity">
    <reaction evidence="18 19">
        <text>alpha-ribazole 5'-phosphate + adenosylcob(III)inamide-GDP = adenosylcob(III)alamin 5'-phosphate + GMP + H(+)</text>
        <dbReference type="Rhea" id="RHEA:23560"/>
        <dbReference type="ChEBI" id="CHEBI:15378"/>
        <dbReference type="ChEBI" id="CHEBI:57918"/>
        <dbReference type="ChEBI" id="CHEBI:58115"/>
        <dbReference type="ChEBI" id="CHEBI:60487"/>
        <dbReference type="ChEBI" id="CHEBI:60493"/>
        <dbReference type="EC" id="2.7.8.26"/>
    </reaction>
</comment>
<keyword evidence="8 19" id="KW-0169">Cobalamin biosynthesis</keyword>
<evidence type="ECO:0000256" key="12">
    <source>
        <dbReference type="ARBA" id="ARBA00022989"/>
    </source>
</evidence>
<evidence type="ECO:0000256" key="6">
    <source>
        <dbReference type="ARBA" id="ARBA00015850"/>
    </source>
</evidence>
<evidence type="ECO:0000256" key="8">
    <source>
        <dbReference type="ARBA" id="ARBA00022573"/>
    </source>
</evidence>
<sequence length="236" mass="24619">MSRLFDELRLAVMFLTRLPVGRIKDAPELKDVAWAFPVAGLVPAALGWIIFALVDGGLFGATLALGVVMLATGGLHFDGLADFADGIGGGRDREHVLTIMEDSRIGSYGVLALIAVSLVQVVAIAEVGSLPAFLFLAVLSRVAMLALLTRLPPAREKGLSAIAMGDPVFWRSGSVALILALWVGWPAIWAALAIGATYVAVARLCRKRMGGQTGDACGATQLLAETAGWAVLAALA</sequence>
<keyword evidence="7 19" id="KW-1003">Cell membrane</keyword>
<evidence type="ECO:0000256" key="3">
    <source>
        <dbReference type="ARBA" id="ARBA00004663"/>
    </source>
</evidence>
<comment type="cofactor">
    <cofactor evidence="1 19">
        <name>Mg(2+)</name>
        <dbReference type="ChEBI" id="CHEBI:18420"/>
    </cofactor>
</comment>
<comment type="similarity">
    <text evidence="4 19">Belongs to the CobS family.</text>
</comment>
<dbReference type="PANTHER" id="PTHR34148">
    <property type="entry name" value="ADENOSYLCOBINAMIDE-GDP RIBAZOLETRANSFERASE"/>
    <property type="match status" value="1"/>
</dbReference>
<protein>
    <recommendedName>
        <fullName evidence="6 19">Adenosylcobinamide-GDP ribazoletransferase</fullName>
        <ecNumber evidence="5 19">2.7.8.26</ecNumber>
    </recommendedName>
    <alternativeName>
        <fullName evidence="16 19">Cobalamin synthase</fullName>
    </alternativeName>
    <alternativeName>
        <fullName evidence="15 19">Cobalamin-5'-phosphate synthase</fullName>
    </alternativeName>
</protein>
<evidence type="ECO:0000256" key="1">
    <source>
        <dbReference type="ARBA" id="ARBA00001946"/>
    </source>
</evidence>
<evidence type="ECO:0000256" key="7">
    <source>
        <dbReference type="ARBA" id="ARBA00022475"/>
    </source>
</evidence>
<keyword evidence="13 19" id="KW-0472">Membrane</keyword>
<evidence type="ECO:0000313" key="20">
    <source>
        <dbReference type="EMBL" id="SPJ23419.1"/>
    </source>
</evidence>
<dbReference type="Pfam" id="PF02654">
    <property type="entry name" value="CobS"/>
    <property type="match status" value="1"/>
</dbReference>
<evidence type="ECO:0000256" key="19">
    <source>
        <dbReference type="HAMAP-Rule" id="MF_00719"/>
    </source>
</evidence>
<dbReference type="GO" id="GO:0005886">
    <property type="term" value="C:plasma membrane"/>
    <property type="evidence" value="ECO:0007669"/>
    <property type="project" value="UniProtKB-SubCell"/>
</dbReference>
<evidence type="ECO:0000256" key="11">
    <source>
        <dbReference type="ARBA" id="ARBA00022842"/>
    </source>
</evidence>
<keyword evidence="9 19" id="KW-0808">Transferase</keyword>
<dbReference type="NCBIfam" id="TIGR00317">
    <property type="entry name" value="cobS"/>
    <property type="match status" value="1"/>
</dbReference>
<dbReference type="HAMAP" id="MF_00719">
    <property type="entry name" value="CobS"/>
    <property type="match status" value="1"/>
</dbReference>
<reference evidence="20 21" key="1">
    <citation type="submission" date="2018-03" db="EMBL/GenBank/DDBJ databases">
        <authorList>
            <person name="Keele B.F."/>
        </authorList>
    </citation>
    <scope>NUCLEOTIDE SEQUENCE [LARGE SCALE GENOMIC DNA]</scope>
    <source>
        <strain evidence="20 21">CECT 8504</strain>
    </source>
</reference>
<keyword evidence="21" id="KW-1185">Reference proteome</keyword>
<dbReference type="Proteomes" id="UP000244912">
    <property type="component" value="Unassembled WGS sequence"/>
</dbReference>
<comment type="pathway">
    <text evidence="3 19">Cofactor biosynthesis; adenosylcobalamin biosynthesis; adenosylcobalamin from cob(II)yrinate a,c-diamide: step 7/7.</text>
</comment>
<keyword evidence="11 19" id="KW-0460">Magnesium</keyword>